<evidence type="ECO:0000256" key="5">
    <source>
        <dbReference type="ARBA" id="ARBA00023237"/>
    </source>
</evidence>
<dbReference type="SUPFAM" id="SSF48452">
    <property type="entry name" value="TPR-like"/>
    <property type="match status" value="1"/>
</dbReference>
<evidence type="ECO:0000256" key="2">
    <source>
        <dbReference type="ARBA" id="ARBA00006275"/>
    </source>
</evidence>
<organism evidence="8 9">
    <name type="scientific">Xylanibacter rarus</name>
    <dbReference type="NCBI Taxonomy" id="1676614"/>
    <lineage>
        <taxon>Bacteria</taxon>
        <taxon>Pseudomonadati</taxon>
        <taxon>Bacteroidota</taxon>
        <taxon>Bacteroidia</taxon>
        <taxon>Bacteroidales</taxon>
        <taxon>Prevotellaceae</taxon>
        <taxon>Xylanibacter</taxon>
    </lineage>
</organism>
<proteinExistence type="inferred from homology"/>
<sequence>MKKIFFRTLAVAVLAAGLTGCANDLNISSIDPQTKPSADPTALLAKCYATLGLTGQKGVAGNGDLSDDEGESGFYRTTFNCMELPSDECVWAWQTDTDIPQLTNIAWNSSSIRTQWVYTRLTYDITLFNSYLSQVPDDEANKLNRAEVRFLRALHYWYMLDLFGKSPFKLDFNISDLPVEKSGKDLYTWIDQELTEIEPQMAEVGAYCNSENFGRADRGAAYMLHARLALNSEIYTKGEIKDYDKAISYCDLLIGSGAYELSKTAKNGYSGYAQLFMADNDENPQAMKEIILPIRQDGQKTRSYSGSFMLVSATRIAGMPDMGTTNGWSCIFARAAMVKKFFPTLSDCPISTEPAPAGATEAEIKALDQQDGSSTAQIVAKAGDDRALFYGGRGGGVRKLQTDAISSFNDGLSIVKWNNFRTDGQPTHDTEYPDIDIPLFRYAEVYLTRAEAYYRKGQPEKAVSDINELRKRANAKQISSITSDMDILDEWCREFYLEGRRRSDLVRFGCFTTGKYLWDWKGGAANGTTVDSHYNVYPIPATDVLNNSNLTQNPGY</sequence>
<name>A0A8E1QW14_9BACT</name>
<dbReference type="OrthoDB" id="5694214at2"/>
<accession>A0A8E1QW14</accession>
<dbReference type="InterPro" id="IPR012944">
    <property type="entry name" value="SusD_RagB_dom"/>
</dbReference>
<evidence type="ECO:0000256" key="6">
    <source>
        <dbReference type="SAM" id="SignalP"/>
    </source>
</evidence>
<keyword evidence="9" id="KW-1185">Reference proteome</keyword>
<feature type="domain" description="RagB/SusD" evidence="7">
    <location>
        <begin position="289"/>
        <end position="556"/>
    </location>
</feature>
<dbReference type="Pfam" id="PF07980">
    <property type="entry name" value="SusD_RagB"/>
    <property type="match status" value="1"/>
</dbReference>
<comment type="caution">
    <text evidence="8">The sequence shown here is derived from an EMBL/GenBank/DDBJ whole genome shotgun (WGS) entry which is preliminary data.</text>
</comment>
<keyword evidence="3 6" id="KW-0732">Signal</keyword>
<dbReference type="GO" id="GO:0009279">
    <property type="term" value="C:cell outer membrane"/>
    <property type="evidence" value="ECO:0007669"/>
    <property type="project" value="UniProtKB-SubCell"/>
</dbReference>
<gene>
    <name evidence="8" type="ORF">ACU52_11995</name>
</gene>
<dbReference type="NCBIfam" id="NF033071">
    <property type="entry name" value="SusD"/>
    <property type="match status" value="1"/>
</dbReference>
<evidence type="ECO:0000256" key="3">
    <source>
        <dbReference type="ARBA" id="ARBA00022729"/>
    </source>
</evidence>
<dbReference type="Gene3D" id="1.10.3780.10">
    <property type="entry name" value="SusD-like"/>
    <property type="match status" value="1"/>
</dbReference>
<evidence type="ECO:0000313" key="8">
    <source>
        <dbReference type="EMBL" id="KOO67696.1"/>
    </source>
</evidence>
<feature type="chain" id="PRO_5034080746" evidence="6">
    <location>
        <begin position="23"/>
        <end position="556"/>
    </location>
</feature>
<dbReference type="Proteomes" id="UP000036951">
    <property type="component" value="Unassembled WGS sequence"/>
</dbReference>
<evidence type="ECO:0000313" key="9">
    <source>
        <dbReference type="Proteomes" id="UP000036951"/>
    </source>
</evidence>
<dbReference type="CDD" id="cd08977">
    <property type="entry name" value="SusD"/>
    <property type="match status" value="1"/>
</dbReference>
<dbReference type="AlphaFoldDB" id="A0A8E1QW14"/>
<protein>
    <submittedName>
        <fullName evidence="8">Carbohydrate-binding protein SusD</fullName>
    </submittedName>
</protein>
<evidence type="ECO:0000259" key="7">
    <source>
        <dbReference type="Pfam" id="PF07980"/>
    </source>
</evidence>
<comment type="similarity">
    <text evidence="2">Belongs to the SusD family.</text>
</comment>
<dbReference type="Gene3D" id="1.25.40.390">
    <property type="match status" value="1"/>
</dbReference>
<dbReference type="Gene3D" id="1.25.40.10">
    <property type="entry name" value="Tetratricopeptide repeat domain"/>
    <property type="match status" value="1"/>
</dbReference>
<dbReference type="EMBL" id="LFQU01000028">
    <property type="protein sequence ID" value="KOO67696.1"/>
    <property type="molecule type" value="Genomic_DNA"/>
</dbReference>
<comment type="subcellular location">
    <subcellularLocation>
        <location evidence="1">Cell outer membrane</location>
    </subcellularLocation>
</comment>
<dbReference type="PROSITE" id="PS51257">
    <property type="entry name" value="PROKAR_LIPOPROTEIN"/>
    <property type="match status" value="1"/>
</dbReference>
<evidence type="ECO:0000256" key="4">
    <source>
        <dbReference type="ARBA" id="ARBA00023136"/>
    </source>
</evidence>
<dbReference type="RefSeq" id="WP_021854381.1">
    <property type="nucleotide sequence ID" value="NZ_DAWBWQ010000070.1"/>
</dbReference>
<keyword evidence="4" id="KW-0472">Membrane</keyword>
<reference evidence="8 9" key="1">
    <citation type="submission" date="2015-06" db="EMBL/GenBank/DDBJ databases">
        <title>Prevotella sp. 109, sp. nov., a novel member of the family Prevotellaceae isolated from human faeces.</title>
        <authorList>
            <person name="Shkoporov A.N."/>
            <person name="Chaplin A.V."/>
            <person name="Kafarskaia L.I."/>
            <person name="Efimov B.A."/>
        </authorList>
    </citation>
    <scope>NUCLEOTIDE SEQUENCE [LARGE SCALE GENOMIC DNA]</scope>
    <source>
        <strain evidence="8 9">109</strain>
    </source>
</reference>
<evidence type="ECO:0000256" key="1">
    <source>
        <dbReference type="ARBA" id="ARBA00004442"/>
    </source>
</evidence>
<keyword evidence="5" id="KW-0998">Cell outer membrane</keyword>
<feature type="signal peptide" evidence="6">
    <location>
        <begin position="1"/>
        <end position="22"/>
    </location>
</feature>
<dbReference type="InterPro" id="IPR011990">
    <property type="entry name" value="TPR-like_helical_dom_sf"/>
</dbReference>